<name>A0A5B0MGS9_PUCGR</name>
<keyword evidence="2" id="KW-1185">Reference proteome</keyword>
<comment type="caution">
    <text evidence="1">The sequence shown here is derived from an EMBL/GenBank/DDBJ whole genome shotgun (WGS) entry which is preliminary data.</text>
</comment>
<reference evidence="1 2" key="1">
    <citation type="submission" date="2019-05" db="EMBL/GenBank/DDBJ databases">
        <title>Emergence of the Ug99 lineage of the wheat stem rust pathogen through somatic hybridization.</title>
        <authorList>
            <person name="Li F."/>
            <person name="Upadhyaya N.M."/>
            <person name="Sperschneider J."/>
            <person name="Matny O."/>
            <person name="Nguyen-Phuc H."/>
            <person name="Mago R."/>
            <person name="Raley C."/>
            <person name="Miller M.E."/>
            <person name="Silverstein K.A.T."/>
            <person name="Henningsen E."/>
            <person name="Hirsch C.D."/>
            <person name="Visser B."/>
            <person name="Pretorius Z.A."/>
            <person name="Steffenson B.J."/>
            <person name="Schwessinger B."/>
            <person name="Dodds P.N."/>
            <person name="Figueroa M."/>
        </authorList>
    </citation>
    <scope>NUCLEOTIDE SEQUENCE [LARGE SCALE GENOMIC DNA]</scope>
    <source>
        <strain evidence="1">21-0</strain>
    </source>
</reference>
<evidence type="ECO:0000313" key="1">
    <source>
        <dbReference type="EMBL" id="KAA1075408.1"/>
    </source>
</evidence>
<gene>
    <name evidence="1" type="ORF">PGT21_034858</name>
</gene>
<organism evidence="1 2">
    <name type="scientific">Puccinia graminis f. sp. tritici</name>
    <dbReference type="NCBI Taxonomy" id="56615"/>
    <lineage>
        <taxon>Eukaryota</taxon>
        <taxon>Fungi</taxon>
        <taxon>Dikarya</taxon>
        <taxon>Basidiomycota</taxon>
        <taxon>Pucciniomycotina</taxon>
        <taxon>Pucciniomycetes</taxon>
        <taxon>Pucciniales</taxon>
        <taxon>Pucciniaceae</taxon>
        <taxon>Puccinia</taxon>
    </lineage>
</organism>
<dbReference type="EMBL" id="VSWC01000157">
    <property type="protein sequence ID" value="KAA1075408.1"/>
    <property type="molecule type" value="Genomic_DNA"/>
</dbReference>
<dbReference type="AlphaFoldDB" id="A0A5B0MGS9"/>
<dbReference type="Proteomes" id="UP000324748">
    <property type="component" value="Unassembled WGS sequence"/>
</dbReference>
<accession>A0A5B0MGS9</accession>
<sequence>MALISILNYNEEETKADVCQLSATSRFNLAINLCQSRIKRAATAAHTDTLKACTERQEHRMFRTCGIGIDIFPWTTRSLGLSIVDDIDVGPETGRSAN</sequence>
<evidence type="ECO:0000313" key="2">
    <source>
        <dbReference type="Proteomes" id="UP000324748"/>
    </source>
</evidence>
<proteinExistence type="predicted"/>
<protein>
    <submittedName>
        <fullName evidence="1">Uncharacterized protein</fullName>
    </submittedName>
</protein>